<protein>
    <submittedName>
        <fullName evidence="3">Uncharacterized protein</fullName>
    </submittedName>
</protein>
<dbReference type="EMBL" id="PKSL01000180">
    <property type="protein sequence ID" value="POW00371.1"/>
    <property type="molecule type" value="Genomic_DNA"/>
</dbReference>
<proteinExistence type="predicted"/>
<feature type="region of interest" description="Disordered" evidence="2">
    <location>
        <begin position="157"/>
        <end position="180"/>
    </location>
</feature>
<sequence length="289" mass="33237">MPEPVKSCKVAGKTTYLISFFTNLDLDEDFEELEQRAPTMEEELDSLQQQVAMFKKTTAQKNSILIALLEGKGWKVSYDQYREGNKLTKVAGELQLILNTLPTSKEDRLFKLIDKGIELSPLEPKKSVRNQLWRGILKRITTLKSWYETQHLGSETTASDHRSAKALSTSNSPTNPEAGKLRGNELDLVMDWVTWGWLDKLAELLHETISIEAANEIIRTGDRKPEALLLHQFIFRTVEYLHKHELIPLSHLSAFLATKDTVQFAGINVFRSWKFILNLSHWYWNFTGF</sequence>
<evidence type="ECO:0000256" key="2">
    <source>
        <dbReference type="SAM" id="MobiDB-lite"/>
    </source>
</evidence>
<comment type="caution">
    <text evidence="3">The sequence shown here is derived from an EMBL/GenBank/DDBJ whole genome shotgun (WGS) entry which is preliminary data.</text>
</comment>
<dbReference type="VEuPathDB" id="FungiDB:PSTT_13184"/>
<keyword evidence="4" id="KW-1185">Reference proteome</keyword>
<dbReference type="AlphaFoldDB" id="A0A2S4UT20"/>
<evidence type="ECO:0000256" key="1">
    <source>
        <dbReference type="SAM" id="Coils"/>
    </source>
</evidence>
<keyword evidence="1" id="KW-0175">Coiled coil</keyword>
<dbReference type="Proteomes" id="UP000239156">
    <property type="component" value="Unassembled WGS sequence"/>
</dbReference>
<feature type="non-terminal residue" evidence="3">
    <location>
        <position position="289"/>
    </location>
</feature>
<evidence type="ECO:0000313" key="3">
    <source>
        <dbReference type="EMBL" id="POW00371.1"/>
    </source>
</evidence>
<organism evidence="3 4">
    <name type="scientific">Puccinia striiformis</name>
    <dbReference type="NCBI Taxonomy" id="27350"/>
    <lineage>
        <taxon>Eukaryota</taxon>
        <taxon>Fungi</taxon>
        <taxon>Dikarya</taxon>
        <taxon>Basidiomycota</taxon>
        <taxon>Pucciniomycotina</taxon>
        <taxon>Pucciniomycetes</taxon>
        <taxon>Pucciniales</taxon>
        <taxon>Pucciniaceae</taxon>
        <taxon>Puccinia</taxon>
    </lineage>
</organism>
<name>A0A2S4UT20_9BASI</name>
<dbReference type="VEuPathDB" id="FungiDB:PSHT_04785"/>
<feature type="coiled-coil region" evidence="1">
    <location>
        <begin position="23"/>
        <end position="57"/>
    </location>
</feature>
<gene>
    <name evidence="3" type="ORF">PSTT_13184</name>
</gene>
<feature type="compositionally biased region" description="Polar residues" evidence="2">
    <location>
        <begin position="166"/>
        <end position="175"/>
    </location>
</feature>
<accession>A0A2S4UT20</accession>
<evidence type="ECO:0000313" key="4">
    <source>
        <dbReference type="Proteomes" id="UP000239156"/>
    </source>
</evidence>
<reference evidence="3" key="1">
    <citation type="submission" date="2017-12" db="EMBL/GenBank/DDBJ databases">
        <title>Gene loss provides genomic basis for host adaptation in cereal stripe rust fungi.</title>
        <authorList>
            <person name="Xia C."/>
        </authorList>
    </citation>
    <scope>NUCLEOTIDE SEQUENCE [LARGE SCALE GENOMIC DNA]</scope>
    <source>
        <strain evidence="3">93-210</strain>
    </source>
</reference>